<evidence type="ECO:0000313" key="3">
    <source>
        <dbReference type="EMBL" id="PMM77388.1"/>
    </source>
</evidence>
<dbReference type="AlphaFoldDB" id="A0A2N7KLQ9"/>
<name>A0A2N7KLQ9_9VIBR</name>
<keyword evidence="1" id="KW-0597">Phosphoprotein</keyword>
<dbReference type="Proteomes" id="UP000235406">
    <property type="component" value="Unassembled WGS sequence"/>
</dbReference>
<gene>
    <name evidence="3" type="ORF">BCT49_21000</name>
</gene>
<dbReference type="SUPFAM" id="SSF48452">
    <property type="entry name" value="TPR-like"/>
    <property type="match status" value="1"/>
</dbReference>
<dbReference type="Gene3D" id="1.25.40.10">
    <property type="entry name" value="Tetratricopeptide repeat domain"/>
    <property type="match status" value="1"/>
</dbReference>
<evidence type="ECO:0000259" key="2">
    <source>
        <dbReference type="PROSITE" id="PS50110"/>
    </source>
</evidence>
<evidence type="ECO:0000313" key="4">
    <source>
        <dbReference type="Proteomes" id="UP000235406"/>
    </source>
</evidence>
<sequence>MKNYSDILALIVDDSPVILSSIRRMLISLGLHDKNIYHAKDPKAAIWHCKKMGFDLIICDYNFYTRLNGKQVFEELQHYSLIKPKSSFIVITGESLSKIVRSIIELSPDEYILKPFNSVYFTNKIRRSLARKSALYKLYQAKNQKDYTRGLKLCDELEFEHPQYHFLIQKFRGEFYALLNMFNEAKELYDSIIVEKDVEWANAGLADSLIELGEFARAQSIVEKMLAKVPNSTQAMTLNAKYDIYNGDIPKAIKQFSIISELTPGNPERELVIANLCVSQGDYRNAAARFMMYYELNIDTYRDSLESRYNYIRCILFIYDSIEKDSLVINEDQVEEDPKKLKIEALNEFRQISLIKDKNNNRTDEQHDYQPSYDVDQELIMCHLSILEGKLSEAITILKHIYSNDLVLGFYNKYHFNYLLCLLSFNKEFGECIRSIKVLLDESDSSPMLLKSQVELLRSLTQQHRTQTDAVNTNMDRVTHLIKSKELVAALDCLIDVRSKNTYIREVNLQIIECLTQAWPSNYRAREVKTLLKSCFKVCRELYNEKELETLNVLRNFELAESRVAKHALD</sequence>
<feature type="domain" description="Response regulatory" evidence="2">
    <location>
        <begin position="8"/>
        <end position="129"/>
    </location>
</feature>
<dbReference type="PIRSF" id="PIRSF011521">
    <property type="entry name" value="VieB"/>
    <property type="match status" value="1"/>
</dbReference>
<protein>
    <recommendedName>
        <fullName evidence="2">Response regulatory domain-containing protein</fullName>
    </recommendedName>
</protein>
<dbReference type="RefSeq" id="WP_102433789.1">
    <property type="nucleotide sequence ID" value="NZ_CAWNVI010000010.1"/>
</dbReference>
<proteinExistence type="predicted"/>
<reference evidence="4" key="1">
    <citation type="submission" date="2016-07" db="EMBL/GenBank/DDBJ databases">
        <title>Nontailed viruses are major unrecognized killers of bacteria in the ocean.</title>
        <authorList>
            <person name="Kauffman K."/>
            <person name="Hussain F."/>
            <person name="Yang J."/>
            <person name="Arevalo P."/>
            <person name="Brown J."/>
            <person name="Cutler M."/>
            <person name="Kelly L."/>
            <person name="Polz M.F."/>
        </authorList>
    </citation>
    <scope>NUCLEOTIDE SEQUENCE [LARGE SCALE GENOMIC DNA]</scope>
    <source>
        <strain evidence="4">10N.261.46.F8</strain>
    </source>
</reference>
<dbReference type="InterPro" id="IPR001789">
    <property type="entry name" value="Sig_transdc_resp-reg_receiver"/>
</dbReference>
<dbReference type="Gene3D" id="3.40.50.2300">
    <property type="match status" value="1"/>
</dbReference>
<dbReference type="InterPro" id="IPR052048">
    <property type="entry name" value="ST_Response_Regulator"/>
</dbReference>
<evidence type="ECO:0000256" key="1">
    <source>
        <dbReference type="PROSITE-ProRule" id="PRU00169"/>
    </source>
</evidence>
<dbReference type="SUPFAM" id="SSF52172">
    <property type="entry name" value="CheY-like"/>
    <property type="match status" value="1"/>
</dbReference>
<dbReference type="InterPro" id="IPR014460">
    <property type="entry name" value="Sig_transdc_resp-reg_VieB"/>
</dbReference>
<feature type="modified residue" description="4-aspartylphosphate" evidence="1">
    <location>
        <position position="60"/>
    </location>
</feature>
<dbReference type="PANTHER" id="PTHR43228">
    <property type="entry name" value="TWO-COMPONENT RESPONSE REGULATOR"/>
    <property type="match status" value="1"/>
</dbReference>
<dbReference type="SMART" id="SM00448">
    <property type="entry name" value="REC"/>
    <property type="match status" value="1"/>
</dbReference>
<dbReference type="InterPro" id="IPR011006">
    <property type="entry name" value="CheY-like_superfamily"/>
</dbReference>
<dbReference type="PROSITE" id="PS50110">
    <property type="entry name" value="RESPONSE_REGULATORY"/>
    <property type="match status" value="1"/>
</dbReference>
<dbReference type="PANTHER" id="PTHR43228:SF1">
    <property type="entry name" value="TWO-COMPONENT RESPONSE REGULATOR ARR22"/>
    <property type="match status" value="1"/>
</dbReference>
<dbReference type="InterPro" id="IPR011990">
    <property type="entry name" value="TPR-like_helical_dom_sf"/>
</dbReference>
<comment type="caution">
    <text evidence="3">The sequence shown here is derived from an EMBL/GenBank/DDBJ whole genome shotgun (WGS) entry which is preliminary data.</text>
</comment>
<organism evidence="3 4">
    <name type="scientific">Vibrio lentus</name>
    <dbReference type="NCBI Taxonomy" id="136468"/>
    <lineage>
        <taxon>Bacteria</taxon>
        <taxon>Pseudomonadati</taxon>
        <taxon>Pseudomonadota</taxon>
        <taxon>Gammaproteobacteria</taxon>
        <taxon>Vibrionales</taxon>
        <taxon>Vibrionaceae</taxon>
        <taxon>Vibrio</taxon>
    </lineage>
</organism>
<dbReference type="EMBL" id="MCZK01000010">
    <property type="protein sequence ID" value="PMM77388.1"/>
    <property type="molecule type" value="Genomic_DNA"/>
</dbReference>
<dbReference type="Pfam" id="PF00072">
    <property type="entry name" value="Response_reg"/>
    <property type="match status" value="1"/>
</dbReference>
<dbReference type="OrthoDB" id="7298659at2"/>
<dbReference type="GO" id="GO:0000160">
    <property type="term" value="P:phosphorelay signal transduction system"/>
    <property type="evidence" value="ECO:0007669"/>
    <property type="project" value="InterPro"/>
</dbReference>
<accession>A0A2N7KLQ9</accession>